<dbReference type="PANTHER" id="PTHR46027:SF1">
    <property type="entry name" value="PEROXISOMAL TARGETING SIGNAL 2 RECEPTOR"/>
    <property type="match status" value="1"/>
</dbReference>
<evidence type="ECO:0000256" key="10">
    <source>
        <dbReference type="ARBA" id="ARBA00023274"/>
    </source>
</evidence>
<dbReference type="PROSITE" id="PS50294">
    <property type="entry name" value="WD_REPEATS_REGION"/>
    <property type="match status" value="1"/>
</dbReference>
<evidence type="ECO:0000256" key="11">
    <source>
        <dbReference type="ARBA" id="ARBA00024017"/>
    </source>
</evidence>
<proteinExistence type="inferred from homology"/>
<feature type="repeat" description="WD" evidence="13">
    <location>
        <begin position="242"/>
        <end position="284"/>
    </location>
</feature>
<evidence type="ECO:0000313" key="17">
    <source>
        <dbReference type="Proteomes" id="UP000515908"/>
    </source>
</evidence>
<dbReference type="GO" id="GO:0005829">
    <property type="term" value="C:cytosol"/>
    <property type="evidence" value="ECO:0007669"/>
    <property type="project" value="UniProtKB-SubCell"/>
</dbReference>
<dbReference type="InterPro" id="IPR059104">
    <property type="entry name" value="Beta-prop_EIPR1-like"/>
</dbReference>
<evidence type="ECO:0000256" key="9">
    <source>
        <dbReference type="ARBA" id="ARBA00023140"/>
    </source>
</evidence>
<dbReference type="GO" id="GO:1990904">
    <property type="term" value="C:ribonucleoprotein complex"/>
    <property type="evidence" value="ECO:0007669"/>
    <property type="project" value="UniProtKB-KW"/>
</dbReference>
<evidence type="ECO:0000256" key="6">
    <source>
        <dbReference type="ARBA" id="ARBA00022737"/>
    </source>
</evidence>
<evidence type="ECO:0000256" key="4">
    <source>
        <dbReference type="ARBA" id="ARBA00022490"/>
    </source>
</evidence>
<dbReference type="GO" id="GO:0005840">
    <property type="term" value="C:ribosome"/>
    <property type="evidence" value="ECO:0007669"/>
    <property type="project" value="UniProtKB-KW"/>
</dbReference>
<accession>S9VBF4</accession>
<dbReference type="Pfam" id="PF23609">
    <property type="entry name" value="Beta-prop_EIPR1"/>
    <property type="match status" value="1"/>
</dbReference>
<dbReference type="InterPro" id="IPR019775">
    <property type="entry name" value="WD40_repeat_CS"/>
</dbReference>
<keyword evidence="9" id="KW-0576">Peroxisome</keyword>
<evidence type="ECO:0000256" key="3">
    <source>
        <dbReference type="ARBA" id="ARBA00022448"/>
    </source>
</evidence>
<feature type="compositionally biased region" description="Pro residues" evidence="14">
    <location>
        <begin position="326"/>
        <end position="342"/>
    </location>
</feature>
<evidence type="ECO:0000256" key="13">
    <source>
        <dbReference type="PROSITE-ProRule" id="PRU00221"/>
    </source>
</evidence>
<dbReference type="OrthoDB" id="273771at2759"/>
<dbReference type="InterPro" id="IPR044536">
    <property type="entry name" value="PEX7"/>
</dbReference>
<evidence type="ECO:0000256" key="2">
    <source>
        <dbReference type="ARBA" id="ARBA00004514"/>
    </source>
</evidence>
<dbReference type="Gene3D" id="2.130.10.10">
    <property type="entry name" value="YVTN repeat-like/Quinoprotein amine dehydrogenase"/>
    <property type="match status" value="1"/>
</dbReference>
<dbReference type="GO" id="GO:0005053">
    <property type="term" value="F:peroxisome matrix targeting signal-2 binding"/>
    <property type="evidence" value="ECO:0007669"/>
    <property type="project" value="InterPro"/>
</dbReference>
<evidence type="ECO:0000256" key="1">
    <source>
        <dbReference type="ARBA" id="ARBA00004253"/>
    </source>
</evidence>
<dbReference type="GO" id="GO:0005782">
    <property type="term" value="C:peroxisomal matrix"/>
    <property type="evidence" value="ECO:0007669"/>
    <property type="project" value="UniProtKB-SubCell"/>
</dbReference>
<keyword evidence="4" id="KW-0963">Cytoplasm</keyword>
<keyword evidence="8" id="KW-0689">Ribosomal protein</keyword>
<evidence type="ECO:0000256" key="5">
    <source>
        <dbReference type="ARBA" id="ARBA00022574"/>
    </source>
</evidence>
<evidence type="ECO:0000256" key="14">
    <source>
        <dbReference type="SAM" id="MobiDB-lite"/>
    </source>
</evidence>
<keyword evidence="3" id="KW-0813">Transport</keyword>
<dbReference type="InterPro" id="IPR020472">
    <property type="entry name" value="WD40_PAC1"/>
</dbReference>
<dbReference type="Proteomes" id="UP000515908">
    <property type="component" value="Chromosome 01"/>
</dbReference>
<dbReference type="AlphaFoldDB" id="S9VBF4"/>
<feature type="compositionally biased region" description="Pro residues" evidence="14">
    <location>
        <begin position="353"/>
        <end position="364"/>
    </location>
</feature>
<feature type="domain" description="EIPR1-like beta-propeller" evidence="15">
    <location>
        <begin position="71"/>
        <end position="274"/>
    </location>
</feature>
<keyword evidence="10" id="KW-0687">Ribonucleoprotein</keyword>
<keyword evidence="5 13" id="KW-0853">WD repeat</keyword>
<evidence type="ECO:0000256" key="7">
    <source>
        <dbReference type="ARBA" id="ARBA00022927"/>
    </source>
</evidence>
<comment type="subcellular location">
    <subcellularLocation>
        <location evidence="2">Cytoplasm</location>
        <location evidence="2">Cytosol</location>
    </subcellularLocation>
    <subcellularLocation>
        <location evidence="1">Peroxisome matrix</location>
    </subcellularLocation>
</comment>
<name>S9VBF4_9TRYP</name>
<evidence type="ECO:0000313" key="16">
    <source>
        <dbReference type="EMBL" id="CAD2213369.1"/>
    </source>
</evidence>
<dbReference type="VEuPathDB" id="TriTrypDB:ADEAN_000081000"/>
<comment type="similarity">
    <text evidence="11">Belongs to the WD repeat peroxin-7 family.</text>
</comment>
<dbReference type="PRINTS" id="PR00320">
    <property type="entry name" value="GPROTEINBRPT"/>
</dbReference>
<dbReference type="InterPro" id="IPR036322">
    <property type="entry name" value="WD40_repeat_dom_sf"/>
</dbReference>
<dbReference type="PANTHER" id="PTHR46027">
    <property type="entry name" value="PEROXISOMAL TARGETING SIGNAL 2 RECEPTOR"/>
    <property type="match status" value="1"/>
</dbReference>
<keyword evidence="17" id="KW-1185">Reference proteome</keyword>
<protein>
    <recommendedName>
        <fullName evidence="12">Peroxin-7</fullName>
    </recommendedName>
</protein>
<gene>
    <name evidence="16" type="ORF">ADEAN_000081000</name>
</gene>
<evidence type="ECO:0000259" key="15">
    <source>
        <dbReference type="Pfam" id="PF23609"/>
    </source>
</evidence>
<dbReference type="EMBL" id="LR877145">
    <property type="protein sequence ID" value="CAD2213369.1"/>
    <property type="molecule type" value="Genomic_DNA"/>
</dbReference>
<evidence type="ECO:0000256" key="12">
    <source>
        <dbReference type="ARBA" id="ARBA00032565"/>
    </source>
</evidence>
<feature type="repeat" description="WD" evidence="13">
    <location>
        <begin position="198"/>
        <end position="240"/>
    </location>
</feature>
<keyword evidence="6" id="KW-0677">Repeat</keyword>
<feature type="region of interest" description="Disordered" evidence="14">
    <location>
        <begin position="323"/>
        <end position="371"/>
    </location>
</feature>
<evidence type="ECO:0000256" key="8">
    <source>
        <dbReference type="ARBA" id="ARBA00022980"/>
    </source>
</evidence>
<keyword evidence="7" id="KW-0653">Protein transport</keyword>
<dbReference type="SMART" id="SM00320">
    <property type="entry name" value="WD40"/>
    <property type="match status" value="6"/>
</dbReference>
<dbReference type="InterPro" id="IPR001680">
    <property type="entry name" value="WD40_rpt"/>
</dbReference>
<dbReference type="GO" id="GO:0016558">
    <property type="term" value="P:protein import into peroxisome matrix"/>
    <property type="evidence" value="ECO:0007669"/>
    <property type="project" value="InterPro"/>
</dbReference>
<dbReference type="SUPFAM" id="SSF50978">
    <property type="entry name" value="WD40 repeat-like"/>
    <property type="match status" value="1"/>
</dbReference>
<dbReference type="PROSITE" id="PS00678">
    <property type="entry name" value="WD_REPEATS_1"/>
    <property type="match status" value="1"/>
</dbReference>
<organism evidence="16 17">
    <name type="scientific">Angomonas deanei</name>
    <dbReference type="NCBI Taxonomy" id="59799"/>
    <lineage>
        <taxon>Eukaryota</taxon>
        <taxon>Discoba</taxon>
        <taxon>Euglenozoa</taxon>
        <taxon>Kinetoplastea</taxon>
        <taxon>Metakinetoplastina</taxon>
        <taxon>Trypanosomatida</taxon>
        <taxon>Trypanosomatidae</taxon>
        <taxon>Strigomonadinae</taxon>
        <taxon>Angomonas</taxon>
    </lineage>
</organism>
<reference evidence="16 17" key="1">
    <citation type="submission" date="2020-08" db="EMBL/GenBank/DDBJ databases">
        <authorList>
            <person name="Newling K."/>
            <person name="Davey J."/>
            <person name="Forrester S."/>
        </authorList>
    </citation>
    <scope>NUCLEOTIDE SEQUENCE [LARGE SCALE GENOMIC DNA]</scope>
    <source>
        <strain evidence="17">Crithidia deanei Carvalho (ATCC PRA-265)</strain>
    </source>
</reference>
<dbReference type="PROSITE" id="PS50082">
    <property type="entry name" value="WD_REPEATS_2"/>
    <property type="match status" value="2"/>
</dbReference>
<sequence length="371" mass="41007">MPSFFLHQGFAGQQIRCNPWQPNQYIISSSQHFGVVGSGKVYIVEAPQGFAPGSLVRLVGCWGTSDGVFDSCFSEMDQNLVVCACGDGVKVFNVPQSANRDGVMPLIHNLEHQQEVSCVAWHSAKRDNFFSGSWDTTIKLYSAVNPQQSICTFVGHMKEVYEIATTARSPTSFLSCSGDASWKLWDTRTPQRPVLSQFGHQNQIVLSVDFNKVDPNVFATGGVDRTVRVWDARRPNQPLVSLPGHDQACRRVRFSPHSKTLLASGGYDMRVCVWDLNSPQRPMVARYQHHREFVLGVEWSAAVPNMLATTSFDGTCYFIPVGQQPTPSPPQQLPPAVPPPRKVVPRTKVLPGLPQPMPPLPMPGTAPRSPR</sequence>
<dbReference type="InterPro" id="IPR015943">
    <property type="entry name" value="WD40/YVTN_repeat-like_dom_sf"/>
</dbReference>